<organism evidence="2 3">
    <name type="scientific">Streptosporangium subroseum</name>
    <dbReference type="NCBI Taxonomy" id="106412"/>
    <lineage>
        <taxon>Bacteria</taxon>
        <taxon>Bacillati</taxon>
        <taxon>Actinomycetota</taxon>
        <taxon>Actinomycetes</taxon>
        <taxon>Streptosporangiales</taxon>
        <taxon>Streptosporangiaceae</taxon>
        <taxon>Streptosporangium</taxon>
    </lineage>
</organism>
<accession>A0A239LGB8</accession>
<keyword evidence="2" id="KW-0413">Isomerase</keyword>
<dbReference type="PANTHER" id="PTHR12110">
    <property type="entry name" value="HYDROXYPYRUVATE ISOMERASE"/>
    <property type="match status" value="1"/>
</dbReference>
<evidence type="ECO:0000313" key="2">
    <source>
        <dbReference type="EMBL" id="SNT29707.1"/>
    </source>
</evidence>
<dbReference type="InterPro" id="IPR050312">
    <property type="entry name" value="IolE/XylAMocC-like"/>
</dbReference>
<dbReference type="InterPro" id="IPR036237">
    <property type="entry name" value="Xyl_isomerase-like_sf"/>
</dbReference>
<dbReference type="InterPro" id="IPR013022">
    <property type="entry name" value="Xyl_isomerase-like_TIM-brl"/>
</dbReference>
<dbReference type="SUPFAM" id="SSF51658">
    <property type="entry name" value="Xylose isomerase-like"/>
    <property type="match status" value="1"/>
</dbReference>
<evidence type="ECO:0000313" key="3">
    <source>
        <dbReference type="Proteomes" id="UP000198282"/>
    </source>
</evidence>
<dbReference type="Proteomes" id="UP000198282">
    <property type="component" value="Unassembled WGS sequence"/>
</dbReference>
<proteinExistence type="predicted"/>
<sequence>MSPLAVQLYSVREQTAVDRRAVLRRIAEIGYGAVEPYDPHVDPVGLAADLEEAGLTVCSVHGPLLDERRSSVLAAAAVIGADTVIVPMAPAEWFADLGGLELAARTINEAAVEAAGHGLRLGYHNHWWELEQSVDGRPALEVLAELLAPEVLLEVDVYWAATGGVDPSALLTRLGERVRYLHVKDGPATKEGPMTAVGAGSVPIVNALTTAPDAVRIVELDHCATDMVEALADSHAYLTGLVAAGRVSP</sequence>
<name>A0A239LGB8_9ACTN</name>
<protein>
    <submittedName>
        <fullName evidence="2">Sugar phosphate isomerase/epimerase</fullName>
    </submittedName>
</protein>
<reference evidence="2 3" key="1">
    <citation type="submission" date="2017-06" db="EMBL/GenBank/DDBJ databases">
        <authorList>
            <person name="Kim H.J."/>
            <person name="Triplett B.A."/>
        </authorList>
    </citation>
    <scope>NUCLEOTIDE SEQUENCE [LARGE SCALE GENOMIC DNA]</scope>
    <source>
        <strain evidence="2 3">CGMCC 4.2132</strain>
    </source>
</reference>
<dbReference type="Gene3D" id="3.20.20.150">
    <property type="entry name" value="Divalent-metal-dependent TIM barrel enzymes"/>
    <property type="match status" value="1"/>
</dbReference>
<dbReference type="OrthoDB" id="9798407at2"/>
<dbReference type="GO" id="GO:0016853">
    <property type="term" value="F:isomerase activity"/>
    <property type="evidence" value="ECO:0007669"/>
    <property type="project" value="UniProtKB-KW"/>
</dbReference>
<dbReference type="PANTHER" id="PTHR12110:SF41">
    <property type="entry name" value="INOSOSE DEHYDRATASE"/>
    <property type="match status" value="1"/>
</dbReference>
<keyword evidence="3" id="KW-1185">Reference proteome</keyword>
<gene>
    <name evidence="2" type="ORF">SAMN05216276_103320</name>
</gene>
<dbReference type="RefSeq" id="WP_089210343.1">
    <property type="nucleotide sequence ID" value="NZ_FZOD01000033.1"/>
</dbReference>
<feature type="domain" description="Xylose isomerase-like TIM barrel" evidence="1">
    <location>
        <begin position="23"/>
        <end position="191"/>
    </location>
</feature>
<dbReference type="EMBL" id="FZOD01000033">
    <property type="protein sequence ID" value="SNT29707.1"/>
    <property type="molecule type" value="Genomic_DNA"/>
</dbReference>
<dbReference type="AlphaFoldDB" id="A0A239LGB8"/>
<dbReference type="Pfam" id="PF01261">
    <property type="entry name" value="AP_endonuc_2"/>
    <property type="match status" value="1"/>
</dbReference>
<evidence type="ECO:0000259" key="1">
    <source>
        <dbReference type="Pfam" id="PF01261"/>
    </source>
</evidence>